<reference evidence="2 3" key="1">
    <citation type="submission" date="2019-10" db="EMBL/GenBank/DDBJ databases">
        <title>Description of Paenibacillus humi sp. nov.</title>
        <authorList>
            <person name="Carlier A."/>
            <person name="Qi S."/>
        </authorList>
    </citation>
    <scope>NUCLEOTIDE SEQUENCE [LARGE SCALE GENOMIC DNA]</scope>
    <source>
        <strain evidence="2 3">LMG 31461</strain>
    </source>
</reference>
<protein>
    <submittedName>
        <fullName evidence="2">DUF1533 domain-containing protein</fullName>
    </submittedName>
</protein>
<gene>
    <name evidence="2" type="ORF">GC096_22780</name>
</gene>
<accession>A0ABX1XFE7</accession>
<comment type="caution">
    <text evidence="2">The sequence shown here is derived from an EMBL/GenBank/DDBJ whole genome shotgun (WGS) entry which is preliminary data.</text>
</comment>
<evidence type="ECO:0000259" key="1">
    <source>
        <dbReference type="Pfam" id="PF07550"/>
    </source>
</evidence>
<keyword evidence="3" id="KW-1185">Reference proteome</keyword>
<feature type="domain" description="Heme-binding protein Shr-like Hb-interacting" evidence="1">
    <location>
        <begin position="505"/>
        <end position="577"/>
    </location>
</feature>
<evidence type="ECO:0000313" key="3">
    <source>
        <dbReference type="Proteomes" id="UP000653578"/>
    </source>
</evidence>
<name>A0ABX1XFE7_9BACL</name>
<dbReference type="Proteomes" id="UP000653578">
    <property type="component" value="Unassembled WGS sequence"/>
</dbReference>
<evidence type="ECO:0000313" key="2">
    <source>
        <dbReference type="EMBL" id="NOU66876.1"/>
    </source>
</evidence>
<dbReference type="Pfam" id="PF07550">
    <property type="entry name" value="Shr-like_HID"/>
    <property type="match status" value="1"/>
</dbReference>
<dbReference type="EMBL" id="WHNY01000066">
    <property type="protein sequence ID" value="NOU66876.1"/>
    <property type="molecule type" value="Genomic_DNA"/>
</dbReference>
<dbReference type="InterPro" id="IPR011432">
    <property type="entry name" value="Shr-like_HID"/>
</dbReference>
<proteinExistence type="predicted"/>
<sequence>MVITFPTPLIGYTSIKIASGAVQSADGINNNWICKQLDLNAITFDESRLSSGNDGNTPNSEVDLYFSQDVVSTLSDAELKAAITISNDNGVHFTALGDDDTVRVRRSGALHLHFFTSLTPGSSYVVKIASGALQNKVGLAAGELLSDTIVAEDPSIPTYQQVAVSQDGKTVTLTFDKNLNENDPGNSCSWNLYNYIYIKTSENSGYQTLNNSGGSVQISAENRTKLVITLDEALTGAKNKIAIAPGVLKDDIGHQIGGVVTRFIDVTETALPTYQGSSIDNLNHDWTLSFDKNVKINEGYTLDNLKANIKIYLNGVENSLDPSTTITFIENKVVLHFNQPLVDHYIYVYVPENAIADMFNNVLEGDITTDELTPNTLYPLTFNCANLITFHSVALGFSINNNAELADNTIVGSVSHLKNYVSYSTDKGITFQPLKPEDEVILSADESNVVVYFKQVIQGNLQIKIAENALKDTSGVILTTAVQTGDLNTTVYTPQLKGSFFSDAESILTFENNQTWVNKIQRIVLNEYAGNGAGVWSERTLKQGDDYEISEGKLKIHQGVFEEKSKYEISIISDGFDVSYSGGKKAIKSQDSYYMAPIEVVSSNGMVTASVNVAKNKSKGGKLNVIFQLMKGATPINIAAPGSNNLKGEGTYVASFSASDATATNHLYTVRAFIISEYSNSPSSVGANLAKQLTAGEFDLLGQNNNPR</sequence>
<organism evidence="2 3">
    <name type="scientific">Paenibacillus plantarum</name>
    <dbReference type="NCBI Taxonomy" id="2654975"/>
    <lineage>
        <taxon>Bacteria</taxon>
        <taxon>Bacillati</taxon>
        <taxon>Bacillota</taxon>
        <taxon>Bacilli</taxon>
        <taxon>Bacillales</taxon>
        <taxon>Paenibacillaceae</taxon>
        <taxon>Paenibacillus</taxon>
    </lineage>
</organism>